<protein>
    <recommendedName>
        <fullName evidence="1">Isoaspartyl dipeptidase</fullName>
        <ecNumber evidence="1">3.4.19.-</ecNumber>
    </recommendedName>
</protein>
<gene>
    <name evidence="6" type="ORF">AE0388_0737</name>
</gene>
<comment type="caution">
    <text evidence="6">The sequence shown here is derived from an EMBL/GenBank/DDBJ whole genome shotgun (WGS) entry which is preliminary data.</text>
</comment>
<name>A0A0B9A4C0_BRELN</name>
<dbReference type="GO" id="GO:0046872">
    <property type="term" value="F:metal ion binding"/>
    <property type="evidence" value="ECO:0007669"/>
    <property type="project" value="UniProtKB-KW"/>
</dbReference>
<dbReference type="GO" id="GO:0005737">
    <property type="term" value="C:cytoplasm"/>
    <property type="evidence" value="ECO:0007669"/>
    <property type="project" value="UniProtKB-SubCell"/>
</dbReference>
<dbReference type="GO" id="GO:0006508">
    <property type="term" value="P:proteolysis"/>
    <property type="evidence" value="ECO:0007669"/>
    <property type="project" value="UniProtKB-KW"/>
</dbReference>
<keyword evidence="1 4" id="KW-0862">Zinc</keyword>
<dbReference type="PANTHER" id="PTHR11647:SF1">
    <property type="entry name" value="COLLAPSIN RESPONSE MEDIATOR PROTEIN"/>
    <property type="match status" value="1"/>
</dbReference>
<feature type="binding site" evidence="3">
    <location>
        <position position="101"/>
    </location>
    <ligand>
        <name>substrate</name>
    </ligand>
</feature>
<keyword evidence="1" id="KW-0482">Metalloprotease</keyword>
<keyword evidence="1" id="KW-0378">Hydrolase</keyword>
<reference evidence="6 7" key="1">
    <citation type="submission" date="2014-11" db="EMBL/GenBank/DDBJ databases">
        <title>Draft Genome Sequence of Brevibacterium linens AE038-8.</title>
        <authorList>
            <person name="Maizel D."/>
            <person name="Utturkar S.M."/>
            <person name="Brown S.D."/>
            <person name="Ferrero M."/>
            <person name="Rosen B.P."/>
        </authorList>
    </citation>
    <scope>NUCLEOTIDE SEQUENCE [LARGE SCALE GENOMIC DNA]</scope>
    <source>
        <strain evidence="6 7">AE038-8</strain>
    </source>
</reference>
<comment type="PTM">
    <text evidence="1">Carboxylation allows a single lysine to coordinate two zinc ions.</text>
</comment>
<comment type="subcellular location">
    <subcellularLocation>
        <location evidence="1">Cytoplasm</location>
    </subcellularLocation>
</comment>
<dbReference type="EMBL" id="JTJZ01000014">
    <property type="protein sequence ID" value="KHS53662.1"/>
    <property type="molecule type" value="Genomic_DNA"/>
</dbReference>
<dbReference type="GO" id="GO:0016810">
    <property type="term" value="F:hydrolase activity, acting on carbon-nitrogen (but not peptide) bonds"/>
    <property type="evidence" value="ECO:0007669"/>
    <property type="project" value="InterPro"/>
</dbReference>
<keyword evidence="1 4" id="KW-0479">Metal-binding</keyword>
<feature type="binding site" evidence="3">
    <location>
        <begin position="70"/>
        <end position="72"/>
    </location>
    <ligand>
        <name>substrate</name>
    </ligand>
</feature>
<dbReference type="SUPFAM" id="SSF51556">
    <property type="entry name" value="Metallo-dependent hydrolases"/>
    <property type="match status" value="1"/>
</dbReference>
<feature type="binding site" evidence="3">
    <location>
        <position position="132"/>
    </location>
    <ligand>
        <name>substrate</name>
    </ligand>
</feature>
<dbReference type="AlphaFoldDB" id="A0A0B9A4C0"/>
<feature type="binding site" evidence="3">
    <location>
        <position position="165"/>
    </location>
    <ligand>
        <name>substrate</name>
    </ligand>
</feature>
<proteinExistence type="inferred from homology"/>
<dbReference type="Proteomes" id="UP000031488">
    <property type="component" value="Unassembled WGS sequence"/>
</dbReference>
<feature type="binding site" evidence="3">
    <location>
        <position position="281"/>
    </location>
    <ligand>
        <name>substrate</name>
    </ligand>
</feature>
<evidence type="ECO:0000259" key="5">
    <source>
        <dbReference type="Pfam" id="PF01979"/>
    </source>
</evidence>
<dbReference type="InterPro" id="IPR010229">
    <property type="entry name" value="Pept_M38_dipep"/>
</dbReference>
<organism evidence="6 7">
    <name type="scientific">Brevibacterium linens</name>
    <dbReference type="NCBI Taxonomy" id="1703"/>
    <lineage>
        <taxon>Bacteria</taxon>
        <taxon>Bacillati</taxon>
        <taxon>Actinomycetota</taxon>
        <taxon>Actinomycetes</taxon>
        <taxon>Micrococcales</taxon>
        <taxon>Brevibacteriaceae</taxon>
        <taxon>Brevibacterium</taxon>
    </lineage>
</organism>
<evidence type="ECO:0000313" key="6">
    <source>
        <dbReference type="EMBL" id="KHS53662.1"/>
    </source>
</evidence>
<dbReference type="NCBIfam" id="TIGR01975">
    <property type="entry name" value="isoAsp_dipep"/>
    <property type="match status" value="1"/>
</dbReference>
<dbReference type="InterPro" id="IPR050378">
    <property type="entry name" value="Metallo-dep_Hydrolases_sf"/>
</dbReference>
<dbReference type="GO" id="GO:0008237">
    <property type="term" value="F:metallopeptidase activity"/>
    <property type="evidence" value="ECO:0007669"/>
    <property type="project" value="UniProtKB-KW"/>
</dbReference>
<feature type="active site" description="Proton acceptor" evidence="2">
    <location>
        <position position="277"/>
    </location>
</feature>
<keyword evidence="7" id="KW-1185">Reference proteome</keyword>
<sequence length="380" mass="40170">MVILLQGAEVFAPERLGQQDILIEGQQITYIGEVPVEAVTDLPHASVIDARGLTAVPGFIDPHVHIAGGGGEGGYANRTPEILVSDIVSAGVTTVVGCLGTDGVTRSHADLLAKARALEADGISTYIYTGSYQVPARTLTGTVVDDVVLIDKVIGVGEVAISDRRSFQPTVEALAELVSHSHVGGLLSGKAGVTHFHVGPYWSRLAPLHRLLDEYPIAPQAVYATHITRSTELLADAVSLAAKGATVDMTAGSTTAESVRDYIELGGDLTRLTLSSDANGSLPEFDAHGRLIGLEVAKQTTLFEQVWECAELPGMDLSQALALVTSNTADALVLGHKGRLRSGCDADVLLTDDQHTIRLAFSRGREIVRDGEPQIRGTFE</sequence>
<dbReference type="GO" id="GO:0008798">
    <property type="term" value="F:beta-aspartyl-peptidase activity"/>
    <property type="evidence" value="ECO:0007669"/>
    <property type="project" value="InterPro"/>
</dbReference>
<feature type="binding site" evidence="4">
    <location>
        <position position="63"/>
    </location>
    <ligand>
        <name>Zn(2+)</name>
        <dbReference type="ChEBI" id="CHEBI:29105"/>
        <label>1</label>
        <note>catalytic</note>
    </ligand>
</feature>
<accession>A0A0B9A4C0</accession>
<dbReference type="Gene3D" id="2.30.40.10">
    <property type="entry name" value="Urease, subunit C, domain 1"/>
    <property type="match status" value="1"/>
</dbReference>
<dbReference type="SUPFAM" id="SSF51338">
    <property type="entry name" value="Composite domain of metallo-dependent hydrolases"/>
    <property type="match status" value="1"/>
</dbReference>
<comment type="cofactor">
    <cofactor evidence="1 4">
        <name>Zn(2+)</name>
        <dbReference type="ChEBI" id="CHEBI:29105"/>
    </cofactor>
    <text evidence="1 4">Binds 2 Zn(2+) ions per subunit.</text>
</comment>
<dbReference type="Pfam" id="PF01979">
    <property type="entry name" value="Amidohydro_1"/>
    <property type="match status" value="1"/>
</dbReference>
<dbReference type="PANTHER" id="PTHR11647">
    <property type="entry name" value="HYDRANTOINASE/DIHYDROPYRIMIDINASE FAMILY MEMBER"/>
    <property type="match status" value="1"/>
</dbReference>
<feature type="binding site" evidence="4">
    <location>
        <position position="197"/>
    </location>
    <ligand>
        <name>Zn(2+)</name>
        <dbReference type="ChEBI" id="CHEBI:29105"/>
        <label>2</label>
        <note>catalytic</note>
    </ligand>
</feature>
<keyword evidence="1" id="KW-0645">Protease</keyword>
<dbReference type="EC" id="3.4.19.-" evidence="1"/>
<evidence type="ECO:0000256" key="1">
    <source>
        <dbReference type="PIRNR" id="PIRNR001238"/>
    </source>
</evidence>
<feature type="binding site" evidence="4">
    <location>
        <position position="226"/>
    </location>
    <ligand>
        <name>Zn(2+)</name>
        <dbReference type="ChEBI" id="CHEBI:29105"/>
        <label>2</label>
        <note>catalytic</note>
    </ligand>
</feature>
<feature type="binding site" evidence="4">
    <location>
        <position position="65"/>
    </location>
    <ligand>
        <name>Zn(2+)</name>
        <dbReference type="ChEBI" id="CHEBI:29105"/>
        <label>1</label>
        <note>catalytic</note>
    </ligand>
</feature>
<evidence type="ECO:0000256" key="4">
    <source>
        <dbReference type="PIRSR" id="PIRSR001238-3"/>
    </source>
</evidence>
<dbReference type="InterPro" id="IPR006680">
    <property type="entry name" value="Amidohydro-rel"/>
</dbReference>
<dbReference type="PATRIC" id="fig|1703.6.peg.620"/>
<feature type="binding site" evidence="3">
    <location>
        <position position="229"/>
    </location>
    <ligand>
        <name>substrate</name>
    </ligand>
</feature>
<dbReference type="Gene3D" id="3.20.20.140">
    <property type="entry name" value="Metal-dependent hydrolases"/>
    <property type="match status" value="1"/>
</dbReference>
<comment type="function">
    <text evidence="1">Catalyzes the hydrolytic cleavage of a subset of L-isoaspartyl (L-beta-aspartyl) dipeptides. Used to degrade proteins damaged by L-isoaspartyl residues formation.</text>
</comment>
<dbReference type="InterPro" id="IPR032466">
    <property type="entry name" value="Metal_Hydrolase"/>
</dbReference>
<dbReference type="OrthoDB" id="9763537at2"/>
<dbReference type="RefSeq" id="WP_039207196.1">
    <property type="nucleotide sequence ID" value="NZ_JTJZ01000014.1"/>
</dbReference>
<feature type="domain" description="Amidohydrolase-related" evidence="5">
    <location>
        <begin position="55"/>
        <end position="353"/>
    </location>
</feature>
<dbReference type="STRING" id="1703.BLSMQ_1352"/>
<dbReference type="InterPro" id="IPR011059">
    <property type="entry name" value="Metal-dep_hydrolase_composite"/>
</dbReference>
<feature type="binding site" evidence="4">
    <location>
        <position position="277"/>
    </location>
    <ligand>
        <name>Zn(2+)</name>
        <dbReference type="ChEBI" id="CHEBI:29105"/>
        <label>1</label>
        <note>catalytic</note>
    </ligand>
</feature>
<dbReference type="PIRSF" id="PIRSF001238">
    <property type="entry name" value="IadA"/>
    <property type="match status" value="1"/>
</dbReference>
<evidence type="ECO:0000313" key="7">
    <source>
        <dbReference type="Proteomes" id="UP000031488"/>
    </source>
</evidence>
<evidence type="ECO:0000256" key="2">
    <source>
        <dbReference type="PIRSR" id="PIRSR001238-1"/>
    </source>
</evidence>
<evidence type="ECO:0000256" key="3">
    <source>
        <dbReference type="PIRSR" id="PIRSR001238-2"/>
    </source>
</evidence>
<comment type="similarity">
    <text evidence="1">Belongs to the peptidase M38 family.</text>
</comment>